<keyword evidence="2" id="KW-1185">Reference proteome</keyword>
<organism evidence="1 2">
    <name type="scientific">Crenothrix polyspora</name>
    <dbReference type="NCBI Taxonomy" id="360316"/>
    <lineage>
        <taxon>Bacteria</taxon>
        <taxon>Pseudomonadati</taxon>
        <taxon>Pseudomonadota</taxon>
        <taxon>Gammaproteobacteria</taxon>
        <taxon>Methylococcales</taxon>
        <taxon>Crenotrichaceae</taxon>
        <taxon>Crenothrix</taxon>
    </lineage>
</organism>
<protein>
    <submittedName>
        <fullName evidence="1">Uncharacterized protein</fullName>
    </submittedName>
</protein>
<accession>A0A1R4H977</accession>
<name>A0A1R4H977_9GAMM</name>
<evidence type="ECO:0000313" key="1">
    <source>
        <dbReference type="EMBL" id="SJM92736.1"/>
    </source>
</evidence>
<dbReference type="Proteomes" id="UP000195667">
    <property type="component" value="Unassembled WGS sequence"/>
</dbReference>
<sequence length="41" mass="4444">MAEKSLPTYDGISVRPELVEGLVVHGSTSSPRTVLFKVVPF</sequence>
<evidence type="ECO:0000313" key="2">
    <source>
        <dbReference type="Proteomes" id="UP000195667"/>
    </source>
</evidence>
<dbReference type="AlphaFoldDB" id="A0A1R4H977"/>
<reference evidence="2" key="1">
    <citation type="submission" date="2017-02" db="EMBL/GenBank/DDBJ databases">
        <authorList>
            <person name="Daims H."/>
        </authorList>
    </citation>
    <scope>NUCLEOTIDE SEQUENCE [LARGE SCALE GENOMIC DNA]</scope>
</reference>
<gene>
    <name evidence="1" type="ORF">CRENPOLYSF1_330033</name>
</gene>
<dbReference type="EMBL" id="FUKI01000108">
    <property type="protein sequence ID" value="SJM92736.1"/>
    <property type="molecule type" value="Genomic_DNA"/>
</dbReference>
<proteinExistence type="predicted"/>